<evidence type="ECO:0000256" key="1">
    <source>
        <dbReference type="SAM" id="SignalP"/>
    </source>
</evidence>
<evidence type="ECO:0008006" key="4">
    <source>
        <dbReference type="Google" id="ProtNLM"/>
    </source>
</evidence>
<organism evidence="2 3">
    <name type="scientific">Stachybotrys elegans</name>
    <dbReference type="NCBI Taxonomy" id="80388"/>
    <lineage>
        <taxon>Eukaryota</taxon>
        <taxon>Fungi</taxon>
        <taxon>Dikarya</taxon>
        <taxon>Ascomycota</taxon>
        <taxon>Pezizomycotina</taxon>
        <taxon>Sordariomycetes</taxon>
        <taxon>Hypocreomycetidae</taxon>
        <taxon>Hypocreales</taxon>
        <taxon>Stachybotryaceae</taxon>
        <taxon>Stachybotrys</taxon>
    </lineage>
</organism>
<reference evidence="2" key="1">
    <citation type="journal article" date="2021" name="Nat. Commun.">
        <title>Genetic determinants of endophytism in the Arabidopsis root mycobiome.</title>
        <authorList>
            <person name="Mesny F."/>
            <person name="Miyauchi S."/>
            <person name="Thiergart T."/>
            <person name="Pickel B."/>
            <person name="Atanasova L."/>
            <person name="Karlsson M."/>
            <person name="Huettel B."/>
            <person name="Barry K.W."/>
            <person name="Haridas S."/>
            <person name="Chen C."/>
            <person name="Bauer D."/>
            <person name="Andreopoulos W."/>
            <person name="Pangilinan J."/>
            <person name="LaButti K."/>
            <person name="Riley R."/>
            <person name="Lipzen A."/>
            <person name="Clum A."/>
            <person name="Drula E."/>
            <person name="Henrissat B."/>
            <person name="Kohler A."/>
            <person name="Grigoriev I.V."/>
            <person name="Martin F.M."/>
            <person name="Hacquard S."/>
        </authorList>
    </citation>
    <scope>NUCLEOTIDE SEQUENCE</scope>
    <source>
        <strain evidence="2">MPI-CAGE-CH-0235</strain>
    </source>
</reference>
<evidence type="ECO:0000313" key="2">
    <source>
        <dbReference type="EMBL" id="KAH7318447.1"/>
    </source>
</evidence>
<dbReference type="EMBL" id="JAGPNK010000007">
    <property type="protein sequence ID" value="KAH7318447.1"/>
    <property type="molecule type" value="Genomic_DNA"/>
</dbReference>
<keyword evidence="3" id="KW-1185">Reference proteome</keyword>
<comment type="caution">
    <text evidence="2">The sequence shown here is derived from an EMBL/GenBank/DDBJ whole genome shotgun (WGS) entry which is preliminary data.</text>
</comment>
<feature type="signal peptide" evidence="1">
    <location>
        <begin position="1"/>
        <end position="21"/>
    </location>
</feature>
<gene>
    <name evidence="2" type="ORF">B0I35DRAFT_432097</name>
</gene>
<accession>A0A8K0WSF3</accession>
<proteinExistence type="predicted"/>
<dbReference type="AlphaFoldDB" id="A0A8K0WSF3"/>
<keyword evidence="1" id="KW-0732">Signal</keyword>
<name>A0A8K0WSF3_9HYPO</name>
<dbReference type="Proteomes" id="UP000813444">
    <property type="component" value="Unassembled WGS sequence"/>
</dbReference>
<evidence type="ECO:0000313" key="3">
    <source>
        <dbReference type="Proteomes" id="UP000813444"/>
    </source>
</evidence>
<protein>
    <recommendedName>
        <fullName evidence="4">Secreted protein</fullName>
    </recommendedName>
</protein>
<feature type="chain" id="PRO_5035418375" description="Secreted protein" evidence="1">
    <location>
        <begin position="22"/>
        <end position="78"/>
    </location>
</feature>
<sequence length="78" mass="8289">MFHLLLPAAALLSVAAHVCCSAVTTHHVQILRGRGGGMRHSVGAIIIHQRHVTITSHLVTSISILGESRDETNQSCIG</sequence>